<dbReference type="GO" id="GO:0016866">
    <property type="term" value="F:intramolecular transferase activity"/>
    <property type="evidence" value="ECO:0007669"/>
    <property type="project" value="InterPro"/>
</dbReference>
<accession>A0A951J5L9</accession>
<evidence type="ECO:0000313" key="2">
    <source>
        <dbReference type="EMBL" id="MBW3469998.1"/>
    </source>
</evidence>
<dbReference type="GO" id="GO:0031419">
    <property type="term" value="F:cobalamin binding"/>
    <property type="evidence" value="ECO:0007669"/>
    <property type="project" value="InterPro"/>
</dbReference>
<dbReference type="EMBL" id="RPHB01000010">
    <property type="protein sequence ID" value="MBW3469998.1"/>
    <property type="molecule type" value="Genomic_DNA"/>
</dbReference>
<dbReference type="Pfam" id="PF01642">
    <property type="entry name" value="MM_CoA_mutase"/>
    <property type="match status" value="1"/>
</dbReference>
<dbReference type="InterPro" id="IPR016176">
    <property type="entry name" value="Cbl-dep_enz_cat"/>
</dbReference>
<reference evidence="2 3" key="1">
    <citation type="journal article" date="2020" name="Syst. Appl. Microbiol.">
        <title>Arthrospiribacter ruber gen. nov., sp. nov., a novel bacterium isolated from Arthrospira cultures.</title>
        <authorList>
            <person name="Waleron M."/>
            <person name="Misztak A."/>
            <person name="Waleron M.M."/>
            <person name="Furmaniak M."/>
            <person name="Mrozik A."/>
            <person name="Waleron K."/>
        </authorList>
    </citation>
    <scope>NUCLEOTIDE SEQUENCE [LARGE SCALE GENOMIC DNA]</scope>
    <source>
        <strain evidence="2 3">DPMB0001</strain>
    </source>
</reference>
<keyword evidence="3" id="KW-1185">Reference proteome</keyword>
<dbReference type="InterPro" id="IPR006099">
    <property type="entry name" value="MeMalonylCoA_mutase_a/b_cat"/>
</dbReference>
<dbReference type="PANTHER" id="PTHR48101">
    <property type="entry name" value="METHYLMALONYL-COA MUTASE, MITOCHONDRIAL-RELATED"/>
    <property type="match status" value="1"/>
</dbReference>
<protein>
    <recommendedName>
        <fullName evidence="1">Methylmalonyl-CoA mutase alpha/beta chain catalytic domain-containing protein</fullName>
    </recommendedName>
</protein>
<feature type="domain" description="Methylmalonyl-CoA mutase alpha/beta chain catalytic" evidence="1">
    <location>
        <begin position="139"/>
        <end position="469"/>
    </location>
</feature>
<evidence type="ECO:0000259" key="1">
    <source>
        <dbReference type="Pfam" id="PF01642"/>
    </source>
</evidence>
<name>A0A951J5L9_9BACT</name>
<gene>
    <name evidence="2" type="ORF">EGN73_19565</name>
</gene>
<organism evidence="2 3">
    <name type="scientific">Arthrospiribacter ruber</name>
    <dbReference type="NCBI Taxonomy" id="2487934"/>
    <lineage>
        <taxon>Bacteria</taxon>
        <taxon>Pseudomonadati</taxon>
        <taxon>Bacteroidota</taxon>
        <taxon>Cytophagia</taxon>
        <taxon>Cytophagales</taxon>
        <taxon>Cyclobacteriaceae</taxon>
        <taxon>Arthrospiribacter</taxon>
    </lineage>
</organism>
<dbReference type="AlphaFoldDB" id="A0A951J5L9"/>
<dbReference type="Gene3D" id="3.20.20.240">
    <property type="entry name" value="Methylmalonyl-CoA mutase"/>
    <property type="match status" value="1"/>
</dbReference>
<dbReference type="PANTHER" id="PTHR48101:SF1">
    <property type="entry name" value="METHYLMALONYL-COA MUTASE, LARGE SUBUNIT"/>
    <property type="match status" value="1"/>
</dbReference>
<evidence type="ECO:0000313" key="3">
    <source>
        <dbReference type="Proteomes" id="UP000727490"/>
    </source>
</evidence>
<dbReference type="Proteomes" id="UP000727490">
    <property type="component" value="Unassembled WGS sequence"/>
</dbReference>
<sequence>MISACGNPRLLIFSKSLKLNPNMKNNLFAEFQKVSKDEWVNLAIKDLKGKDFQKTLVTNAPDGIDLFPFYTEEDSHDLGFLKKFRNRLNVPSEIPGTGPRFWSNVHAVRVNDEKADNKNILKALMGGADALLLDLKGKVDFEILLSEVDVRYIEVYLRVENEITERTLDFFNWMERSDFSNNDLKGGLLWDPMTSCLESKCLKQDQLDIAEKLLQIGIKFPSFRLISVDAAHYHDCGASPVQQLFLSLGGYIELMDGLTDRGILPVDILKKTILQGAAGSDFFLEIAKLRVFKIAFFELAILYKEDFILEDVKLFASSSYWTKATSDVHTNMLRNTTEAMSAILGSCDALWVRPHNEVIDEIDSFSERMARNISNILKEECYLDKVLDPVAGTYFIECVQAGIIDKVKRELQILEEKGGWWVNFENHQLQDLVKAARYTRLEEVKNAHKVKVGVNKYLLQNEDPKNALENWEEETWQLLPLRDGFLIEFPNLEKK</sequence>
<proteinExistence type="predicted"/>
<comment type="caution">
    <text evidence="2">The sequence shown here is derived from an EMBL/GenBank/DDBJ whole genome shotgun (WGS) entry which is preliminary data.</text>
</comment>
<dbReference type="SUPFAM" id="SSF51703">
    <property type="entry name" value="Cobalamin (vitamin B12)-dependent enzymes"/>
    <property type="match status" value="1"/>
</dbReference>